<dbReference type="Pfam" id="PF12937">
    <property type="entry name" value="F-box-like"/>
    <property type="match status" value="1"/>
</dbReference>
<organism evidence="2 3">
    <name type="scientific">Cryptolaemus montrouzieri</name>
    <dbReference type="NCBI Taxonomy" id="559131"/>
    <lineage>
        <taxon>Eukaryota</taxon>
        <taxon>Metazoa</taxon>
        <taxon>Ecdysozoa</taxon>
        <taxon>Arthropoda</taxon>
        <taxon>Hexapoda</taxon>
        <taxon>Insecta</taxon>
        <taxon>Pterygota</taxon>
        <taxon>Neoptera</taxon>
        <taxon>Endopterygota</taxon>
        <taxon>Coleoptera</taxon>
        <taxon>Polyphaga</taxon>
        <taxon>Cucujiformia</taxon>
        <taxon>Coccinelloidea</taxon>
        <taxon>Coccinellidae</taxon>
        <taxon>Scymninae</taxon>
        <taxon>Scymnini</taxon>
        <taxon>Cryptolaemus</taxon>
    </lineage>
</organism>
<evidence type="ECO:0000313" key="3">
    <source>
        <dbReference type="Proteomes" id="UP001516400"/>
    </source>
</evidence>
<comment type="caution">
    <text evidence="2">The sequence shown here is derived from an EMBL/GenBank/DDBJ whole genome shotgun (WGS) entry which is preliminary data.</text>
</comment>
<dbReference type="PROSITE" id="PS50181">
    <property type="entry name" value="FBOX"/>
    <property type="match status" value="1"/>
</dbReference>
<keyword evidence="3" id="KW-1185">Reference proteome</keyword>
<dbReference type="EMBL" id="JABFTP020000186">
    <property type="protein sequence ID" value="KAL3289858.1"/>
    <property type="molecule type" value="Genomic_DNA"/>
</dbReference>
<dbReference type="CDD" id="cd09917">
    <property type="entry name" value="F-box_SF"/>
    <property type="match status" value="1"/>
</dbReference>
<dbReference type="Proteomes" id="UP001516400">
    <property type="component" value="Unassembled WGS sequence"/>
</dbReference>
<dbReference type="Gene3D" id="1.20.1280.50">
    <property type="match status" value="1"/>
</dbReference>
<dbReference type="InterPro" id="IPR036047">
    <property type="entry name" value="F-box-like_dom_sf"/>
</dbReference>
<evidence type="ECO:0000259" key="1">
    <source>
        <dbReference type="PROSITE" id="PS50181"/>
    </source>
</evidence>
<proteinExistence type="predicted"/>
<protein>
    <recommendedName>
        <fullName evidence="1">F-box domain-containing protein</fullName>
    </recommendedName>
</protein>
<dbReference type="SUPFAM" id="SSF81383">
    <property type="entry name" value="F-box domain"/>
    <property type="match status" value="1"/>
</dbReference>
<evidence type="ECO:0000313" key="2">
    <source>
        <dbReference type="EMBL" id="KAL3289858.1"/>
    </source>
</evidence>
<reference evidence="2 3" key="1">
    <citation type="journal article" date="2021" name="BMC Biol.">
        <title>Horizontally acquired antibacterial genes associated with adaptive radiation of ladybird beetles.</title>
        <authorList>
            <person name="Li H.S."/>
            <person name="Tang X.F."/>
            <person name="Huang Y.H."/>
            <person name="Xu Z.Y."/>
            <person name="Chen M.L."/>
            <person name="Du X.Y."/>
            <person name="Qiu B.Y."/>
            <person name="Chen P.T."/>
            <person name="Zhang W."/>
            <person name="Slipinski A."/>
            <person name="Escalona H.E."/>
            <person name="Waterhouse R.M."/>
            <person name="Zwick A."/>
            <person name="Pang H."/>
        </authorList>
    </citation>
    <scope>NUCLEOTIDE SEQUENCE [LARGE SCALE GENOMIC DNA]</scope>
    <source>
        <strain evidence="2">SYSU2018</strain>
    </source>
</reference>
<name>A0ABD2PFS6_9CUCU</name>
<gene>
    <name evidence="2" type="ORF">HHI36_023249</name>
</gene>
<dbReference type="AlphaFoldDB" id="A0ABD2PFS6"/>
<accession>A0ABD2PFS6</accession>
<sequence>MFTIFPFVVITHGSFRFLPVEIIAMIFRYLDDSSLFSAFSSCQRWAEICRGDPILRRRLRGYVKKVRQERERVFLNPSTGVEIIRAEPTPMFGRNINCNKRIKVEKNVLPKMVRVPKIKKDIQGGPMRYKNYIRRSPYKRMRL</sequence>
<dbReference type="InterPro" id="IPR001810">
    <property type="entry name" value="F-box_dom"/>
</dbReference>
<feature type="domain" description="F-box" evidence="1">
    <location>
        <begin position="12"/>
        <end position="58"/>
    </location>
</feature>